<gene>
    <name evidence="2" type="ORF">ACHAW5_001882</name>
</gene>
<evidence type="ECO:0000256" key="1">
    <source>
        <dbReference type="SAM" id="MobiDB-lite"/>
    </source>
</evidence>
<organism evidence="2 3">
    <name type="scientific">Stephanodiscus triporus</name>
    <dbReference type="NCBI Taxonomy" id="2934178"/>
    <lineage>
        <taxon>Eukaryota</taxon>
        <taxon>Sar</taxon>
        <taxon>Stramenopiles</taxon>
        <taxon>Ochrophyta</taxon>
        <taxon>Bacillariophyta</taxon>
        <taxon>Coscinodiscophyceae</taxon>
        <taxon>Thalassiosirophycidae</taxon>
        <taxon>Stephanodiscales</taxon>
        <taxon>Stephanodiscaceae</taxon>
        <taxon>Stephanodiscus</taxon>
    </lineage>
</organism>
<feature type="region of interest" description="Disordered" evidence="1">
    <location>
        <begin position="382"/>
        <end position="410"/>
    </location>
</feature>
<dbReference type="Proteomes" id="UP001530315">
    <property type="component" value="Unassembled WGS sequence"/>
</dbReference>
<evidence type="ECO:0000313" key="3">
    <source>
        <dbReference type="Proteomes" id="UP001530315"/>
    </source>
</evidence>
<reference evidence="2 3" key="1">
    <citation type="submission" date="2024-10" db="EMBL/GenBank/DDBJ databases">
        <title>Updated reference genomes for cyclostephanoid diatoms.</title>
        <authorList>
            <person name="Roberts W.R."/>
            <person name="Alverson A.J."/>
        </authorList>
    </citation>
    <scope>NUCLEOTIDE SEQUENCE [LARGE SCALE GENOMIC DNA]</scope>
    <source>
        <strain evidence="2 3">AJA276-08</strain>
    </source>
</reference>
<dbReference type="EMBL" id="JALLAZ020001848">
    <property type="protein sequence ID" value="KAL3761574.1"/>
    <property type="molecule type" value="Genomic_DNA"/>
</dbReference>
<feature type="compositionally biased region" description="Low complexity" evidence="1">
    <location>
        <begin position="383"/>
        <end position="394"/>
    </location>
</feature>
<evidence type="ECO:0000313" key="2">
    <source>
        <dbReference type="EMBL" id="KAL3761574.1"/>
    </source>
</evidence>
<name>A0ABD3MC58_9STRA</name>
<comment type="caution">
    <text evidence="2">The sequence shown here is derived from an EMBL/GenBank/DDBJ whole genome shotgun (WGS) entry which is preliminary data.</text>
</comment>
<proteinExistence type="predicted"/>
<protein>
    <submittedName>
        <fullName evidence="2">Uncharacterized protein</fullName>
    </submittedName>
</protein>
<dbReference type="AlphaFoldDB" id="A0ABD3MC58"/>
<keyword evidence="3" id="KW-1185">Reference proteome</keyword>
<accession>A0ABD3MC58</accession>
<sequence length="509" mass="58480">MVRGIARIFLNGHASQRGFGSYSVFVRSFSPHNARRYHLSQSYHQLSHIRVGIILKQSISDGKVEYDIIQSLNTSPPSSDNNATCESSVAVDISSINEAQLLLACRSWLLRKHKLEWKGKKRRVEAAASPLNNEGYFWPDPNDLLYLREDPDPYNLNYNETYSEYYGFKRNGVRFLTSRDTTYSGKNYYETAPPVEERASISDNPFSTNPVYPSEEHTRRSNAKLRLWSNTTWKEEWYNRRWRGKVATYPQKLQDKQNKLLRGISNEVLESPLFYSMSEDEVTVAILTHLISNHRKSESRKSNKDKRMLERESFREWREQVKQEARDAPRNQTITIAMKEIARKVSPPSDNNLPSFTPSVNAMAELKKKRSEKARKAFQTRLANSKAASSTASKITLRRNNNLEVRSRRGSDNDEYLVDQKMISSVQALLNIDMALDHNKMPSPEDVEIILKPGRLGRRRDTLRRILSECFDLRGKCVPALAGGDLLFVTKCAIDDLGAFALSKLRQTC</sequence>